<reference evidence="2" key="1">
    <citation type="journal article" date="2016" name="Proc. Natl. Acad. Sci. U.S.A.">
        <title>Comparative genomics of biotechnologically important yeasts.</title>
        <authorList>
            <person name="Riley R."/>
            <person name="Haridas S."/>
            <person name="Wolfe K.H."/>
            <person name="Lopes M.R."/>
            <person name="Hittinger C.T."/>
            <person name="Goeker M."/>
            <person name="Salamov A.A."/>
            <person name="Wisecaver J.H."/>
            <person name="Long T.M."/>
            <person name="Calvey C.H."/>
            <person name="Aerts A.L."/>
            <person name="Barry K.W."/>
            <person name="Choi C."/>
            <person name="Clum A."/>
            <person name="Coughlan A.Y."/>
            <person name="Deshpande S."/>
            <person name="Douglass A.P."/>
            <person name="Hanson S.J."/>
            <person name="Klenk H.-P."/>
            <person name="LaButti K.M."/>
            <person name="Lapidus A."/>
            <person name="Lindquist E.A."/>
            <person name="Lipzen A.M."/>
            <person name="Meier-Kolthoff J.P."/>
            <person name="Ohm R.A."/>
            <person name="Otillar R.P."/>
            <person name="Pangilinan J.L."/>
            <person name="Peng Y."/>
            <person name="Rokas A."/>
            <person name="Rosa C.A."/>
            <person name="Scheuner C."/>
            <person name="Sibirny A.A."/>
            <person name="Slot J.C."/>
            <person name="Stielow J.B."/>
            <person name="Sun H."/>
            <person name="Kurtzman C.P."/>
            <person name="Blackwell M."/>
            <person name="Grigoriev I.V."/>
            <person name="Jeffries T.W."/>
        </authorList>
    </citation>
    <scope>NUCLEOTIDE SEQUENCE [LARGE SCALE GENOMIC DNA]</scope>
    <source>
        <strain evidence="2">NRRL Y-1626</strain>
    </source>
</reference>
<dbReference type="AlphaFoldDB" id="A0A1B7T7V9"/>
<comment type="caution">
    <text evidence="1">The sequence shown here is derived from an EMBL/GenBank/DDBJ whole genome shotgun (WGS) entry which is preliminary data.</text>
</comment>
<dbReference type="EMBL" id="LXPE01000393">
    <property type="protein sequence ID" value="OBA24829.1"/>
    <property type="molecule type" value="Genomic_DNA"/>
</dbReference>
<gene>
    <name evidence="1" type="ORF">HANVADRAFT_42773</name>
</gene>
<keyword evidence="2" id="KW-1185">Reference proteome</keyword>
<accession>A0A1B7T7V9</accession>
<evidence type="ECO:0000313" key="2">
    <source>
        <dbReference type="Proteomes" id="UP000092321"/>
    </source>
</evidence>
<protein>
    <submittedName>
        <fullName evidence="1">Uncharacterized protein</fullName>
    </submittedName>
</protein>
<sequence>MTKHLLLKLPNQLLISAIPTLLGQTLLAKLDLEILPAFLLERRMKTKLLILLKLTNLILLSTYLLTKTRQHQHLLLQLQQPHLVQFPNHLRQRPLQSQNKKKVENKRLLTWKTVKKKMKISYTPRKLS</sequence>
<name>A0A1B7T7V9_9ASCO</name>
<dbReference type="Proteomes" id="UP000092321">
    <property type="component" value="Unassembled WGS sequence"/>
</dbReference>
<evidence type="ECO:0000313" key="1">
    <source>
        <dbReference type="EMBL" id="OBA24829.1"/>
    </source>
</evidence>
<organism evidence="1 2">
    <name type="scientific">Hanseniaspora valbyensis NRRL Y-1626</name>
    <dbReference type="NCBI Taxonomy" id="766949"/>
    <lineage>
        <taxon>Eukaryota</taxon>
        <taxon>Fungi</taxon>
        <taxon>Dikarya</taxon>
        <taxon>Ascomycota</taxon>
        <taxon>Saccharomycotina</taxon>
        <taxon>Saccharomycetes</taxon>
        <taxon>Saccharomycodales</taxon>
        <taxon>Saccharomycodaceae</taxon>
        <taxon>Hanseniaspora</taxon>
    </lineage>
</organism>
<proteinExistence type="predicted"/>